<dbReference type="EMBL" id="OU899034">
    <property type="protein sequence ID" value="CAH1713796.1"/>
    <property type="molecule type" value="Genomic_DNA"/>
</dbReference>
<proteinExistence type="predicted"/>
<keyword evidence="1" id="KW-0812">Transmembrane</keyword>
<accession>A0A9P0NDC9</accession>
<protein>
    <submittedName>
        <fullName evidence="2">Uncharacterized protein</fullName>
    </submittedName>
</protein>
<feature type="transmembrane region" description="Helical" evidence="1">
    <location>
        <begin position="27"/>
        <end position="52"/>
    </location>
</feature>
<reference evidence="2" key="2">
    <citation type="submission" date="2022-10" db="EMBL/GenBank/DDBJ databases">
        <authorList>
            <consortium name="ENA_rothamsted_submissions"/>
            <consortium name="culmorum"/>
            <person name="King R."/>
        </authorList>
    </citation>
    <scope>NUCLEOTIDE SEQUENCE</scope>
</reference>
<keyword evidence="1" id="KW-0472">Membrane</keyword>
<keyword evidence="1" id="KW-1133">Transmembrane helix</keyword>
<evidence type="ECO:0000256" key="1">
    <source>
        <dbReference type="SAM" id="Phobius"/>
    </source>
</evidence>
<name>A0A9P0NDC9_APHGO</name>
<keyword evidence="3" id="KW-1185">Reference proteome</keyword>
<evidence type="ECO:0000313" key="2">
    <source>
        <dbReference type="EMBL" id="CAH1713796.1"/>
    </source>
</evidence>
<sequence length="93" mass="11464">MSSCSTWIFCFFFSRHTKYLYNYNISFLKIFLSNLFFFFYSHFVLSFFIFVIMEAQIIPYDFGCPLCTKIYFIRLGFFQIKDFMCKFLGFYFI</sequence>
<organism evidence="2 3">
    <name type="scientific">Aphis gossypii</name>
    <name type="common">Cotton aphid</name>
    <dbReference type="NCBI Taxonomy" id="80765"/>
    <lineage>
        <taxon>Eukaryota</taxon>
        <taxon>Metazoa</taxon>
        <taxon>Ecdysozoa</taxon>
        <taxon>Arthropoda</taxon>
        <taxon>Hexapoda</taxon>
        <taxon>Insecta</taxon>
        <taxon>Pterygota</taxon>
        <taxon>Neoptera</taxon>
        <taxon>Paraneoptera</taxon>
        <taxon>Hemiptera</taxon>
        <taxon>Sternorrhyncha</taxon>
        <taxon>Aphidomorpha</taxon>
        <taxon>Aphidoidea</taxon>
        <taxon>Aphididae</taxon>
        <taxon>Aphidini</taxon>
        <taxon>Aphis</taxon>
        <taxon>Aphis</taxon>
    </lineage>
</organism>
<evidence type="ECO:0000313" key="3">
    <source>
        <dbReference type="Proteomes" id="UP001154329"/>
    </source>
</evidence>
<dbReference type="AlphaFoldDB" id="A0A9P0NDC9"/>
<dbReference type="Proteomes" id="UP001154329">
    <property type="component" value="Chromosome 1"/>
</dbReference>
<reference evidence="2" key="1">
    <citation type="submission" date="2022-02" db="EMBL/GenBank/DDBJ databases">
        <authorList>
            <person name="King R."/>
        </authorList>
    </citation>
    <scope>NUCLEOTIDE SEQUENCE</scope>
</reference>
<gene>
    <name evidence="2" type="ORF">APHIGO_LOCUS2534</name>
</gene>